<dbReference type="GO" id="GO:1903037">
    <property type="term" value="P:regulation of leukocyte cell-cell adhesion"/>
    <property type="evidence" value="ECO:0007669"/>
    <property type="project" value="UniProtKB-ARBA"/>
</dbReference>
<keyword evidence="2 10" id="KW-0732">Signal</keyword>
<keyword evidence="5" id="KW-0325">Glycoprotein</keyword>
<dbReference type="Bgee" id="ENSORLG00000024484">
    <property type="expression patterns" value="Expressed in intestine and 13 other cell types or tissues"/>
</dbReference>
<feature type="transmembrane region" description="Helical" evidence="9">
    <location>
        <begin position="246"/>
        <end position="266"/>
    </location>
</feature>
<dbReference type="SMART" id="SM00409">
    <property type="entry name" value="IG"/>
    <property type="match status" value="1"/>
</dbReference>
<evidence type="ECO:0000256" key="6">
    <source>
        <dbReference type="ARBA" id="ARBA00023319"/>
    </source>
</evidence>
<keyword evidence="13" id="KW-1185">Reference proteome</keyword>
<dbReference type="InterPro" id="IPR007110">
    <property type="entry name" value="Ig-like_dom"/>
</dbReference>
<dbReference type="PANTHER" id="PTHR24100">
    <property type="entry name" value="BUTYROPHILIN"/>
    <property type="match status" value="1"/>
</dbReference>
<dbReference type="Gene3D" id="2.60.40.10">
    <property type="entry name" value="Immunoglobulins"/>
    <property type="match status" value="2"/>
</dbReference>
<name>A0A3B3HYX6_ORYLA</name>
<evidence type="ECO:0000256" key="5">
    <source>
        <dbReference type="ARBA" id="ARBA00023180"/>
    </source>
</evidence>
<evidence type="ECO:0000256" key="2">
    <source>
        <dbReference type="ARBA" id="ARBA00022729"/>
    </source>
</evidence>
<reference evidence="12 13" key="1">
    <citation type="journal article" date="2007" name="Nature">
        <title>The medaka draft genome and insights into vertebrate genome evolution.</title>
        <authorList>
            <person name="Kasahara M."/>
            <person name="Naruse K."/>
            <person name="Sasaki S."/>
            <person name="Nakatani Y."/>
            <person name="Qu W."/>
            <person name="Ahsan B."/>
            <person name="Yamada T."/>
            <person name="Nagayasu Y."/>
            <person name="Doi K."/>
            <person name="Kasai Y."/>
            <person name="Jindo T."/>
            <person name="Kobayashi D."/>
            <person name="Shimada A."/>
            <person name="Toyoda A."/>
            <person name="Kuroki Y."/>
            <person name="Fujiyama A."/>
            <person name="Sasaki T."/>
            <person name="Shimizu A."/>
            <person name="Asakawa S."/>
            <person name="Shimizu N."/>
            <person name="Hashimoto S."/>
            <person name="Yang J."/>
            <person name="Lee Y."/>
            <person name="Matsushima K."/>
            <person name="Sugano S."/>
            <person name="Sakaizumi M."/>
            <person name="Narita T."/>
            <person name="Ohishi K."/>
            <person name="Haga S."/>
            <person name="Ohta F."/>
            <person name="Nomoto H."/>
            <person name="Nogata K."/>
            <person name="Morishita T."/>
            <person name="Endo T."/>
            <person name="Shin-I T."/>
            <person name="Takeda H."/>
            <person name="Morishita S."/>
            <person name="Kohara Y."/>
        </authorList>
    </citation>
    <scope>NUCLEOTIDE SEQUENCE [LARGE SCALE GENOMIC DNA]</scope>
    <source>
        <strain evidence="12 13">Hd-rR</strain>
    </source>
</reference>
<feature type="compositionally biased region" description="Polar residues" evidence="8">
    <location>
        <begin position="436"/>
        <end position="445"/>
    </location>
</feature>
<feature type="domain" description="Ig-like" evidence="11">
    <location>
        <begin position="6"/>
        <end position="112"/>
    </location>
</feature>
<reference evidence="12" key="3">
    <citation type="submission" date="2025-09" db="UniProtKB">
        <authorList>
            <consortium name="Ensembl"/>
        </authorList>
    </citation>
    <scope>IDENTIFICATION</scope>
    <source>
        <strain evidence="12">Hd-rR</strain>
    </source>
</reference>
<keyword evidence="3 9" id="KW-0472">Membrane</keyword>
<evidence type="ECO:0000256" key="1">
    <source>
        <dbReference type="ARBA" id="ARBA00004370"/>
    </source>
</evidence>
<keyword evidence="4" id="KW-1015">Disulfide bond</keyword>
<dbReference type="AlphaFoldDB" id="A0A3B3HYX6"/>
<organism evidence="12 13">
    <name type="scientific">Oryzias latipes</name>
    <name type="common">Japanese rice fish</name>
    <name type="synonym">Japanese killifish</name>
    <dbReference type="NCBI Taxonomy" id="8090"/>
    <lineage>
        <taxon>Eukaryota</taxon>
        <taxon>Metazoa</taxon>
        <taxon>Chordata</taxon>
        <taxon>Craniata</taxon>
        <taxon>Vertebrata</taxon>
        <taxon>Euteleostomi</taxon>
        <taxon>Actinopterygii</taxon>
        <taxon>Neopterygii</taxon>
        <taxon>Teleostei</taxon>
        <taxon>Neoteleostei</taxon>
        <taxon>Acanthomorphata</taxon>
        <taxon>Ovalentaria</taxon>
        <taxon>Atherinomorphae</taxon>
        <taxon>Beloniformes</taxon>
        <taxon>Adrianichthyidae</taxon>
        <taxon>Oryziinae</taxon>
        <taxon>Oryzias</taxon>
    </lineage>
</organism>
<evidence type="ECO:0000313" key="13">
    <source>
        <dbReference type="Proteomes" id="UP000001038"/>
    </source>
</evidence>
<feature type="signal peptide" evidence="10">
    <location>
        <begin position="1"/>
        <end position="19"/>
    </location>
</feature>
<dbReference type="InterPro" id="IPR053896">
    <property type="entry name" value="BTN3A2-like_Ig-C"/>
</dbReference>
<dbReference type="Proteomes" id="UP000001038">
    <property type="component" value="Chromosome 18"/>
</dbReference>
<evidence type="ECO:0000256" key="7">
    <source>
        <dbReference type="SAM" id="Coils"/>
    </source>
</evidence>
<evidence type="ECO:0000256" key="3">
    <source>
        <dbReference type="ARBA" id="ARBA00023136"/>
    </source>
</evidence>
<keyword evidence="7" id="KW-0175">Coiled coil</keyword>
<feature type="region of interest" description="Disordered" evidence="8">
    <location>
        <begin position="357"/>
        <end position="386"/>
    </location>
</feature>
<sequence>MSVLVPLLLFLWSTDGSSAQPHQVVAVVGDAVTLPCSLEDRTRFDDSPTVEWTRADLDPKAALVYRDNSEVFEMKHQRFEFRTSLFHSEVKDGNVSLRISNVQLSDAGMFYCLKIPKEEGRLRMENSTVELVVVSAFDPKITGIWFGSNYVVMECEARNWRPKPQMKILDEQGRALTGEKAQTEDPGGVFTIRQRVTLQRSADSHRIVCRVELPRFNHSRTTQILISDDQMGQRVQWFAVDCLRSYFTIAGICAMILLTFFGFFLWRRKLHRYARACLTQTMPETCVRRSFQQRRTDPCETENSVNSLTEQQERELNNLKSDLQKKDELIKTLKRQLSAGLKSCVVHHTTTHTGNLLGSFESDASSSENDQEPLENRKLLKSSSFSRKKHPLAEISRIKKDTVSDPKVQRKKTFHRMKSLPTYDLVDDTHPPLSPTYLSGQENLQSQRRASLQLSALGDNYKT</sequence>
<dbReference type="Pfam" id="PF07686">
    <property type="entry name" value="V-set"/>
    <property type="match status" value="1"/>
</dbReference>
<evidence type="ECO:0000256" key="4">
    <source>
        <dbReference type="ARBA" id="ARBA00023157"/>
    </source>
</evidence>
<dbReference type="InterPro" id="IPR036179">
    <property type="entry name" value="Ig-like_dom_sf"/>
</dbReference>
<keyword evidence="9" id="KW-0812">Transmembrane</keyword>
<reference evidence="12" key="2">
    <citation type="submission" date="2025-08" db="UniProtKB">
        <authorList>
            <consortium name="Ensembl"/>
        </authorList>
    </citation>
    <scope>IDENTIFICATION</scope>
    <source>
        <strain evidence="12">Hd-rR</strain>
    </source>
</reference>
<dbReference type="GO" id="GO:0050863">
    <property type="term" value="P:regulation of T cell activation"/>
    <property type="evidence" value="ECO:0007669"/>
    <property type="project" value="UniProtKB-ARBA"/>
</dbReference>
<evidence type="ECO:0000256" key="8">
    <source>
        <dbReference type="SAM" id="MobiDB-lite"/>
    </source>
</evidence>
<dbReference type="GO" id="GO:0016020">
    <property type="term" value="C:membrane"/>
    <property type="evidence" value="ECO:0007669"/>
    <property type="project" value="UniProtKB-SubCell"/>
</dbReference>
<dbReference type="InterPro" id="IPR013106">
    <property type="entry name" value="Ig_V-set"/>
</dbReference>
<dbReference type="Pfam" id="PF22705">
    <property type="entry name" value="C2-set_3"/>
    <property type="match status" value="1"/>
</dbReference>
<feature type="coiled-coil region" evidence="7">
    <location>
        <begin position="306"/>
        <end position="336"/>
    </location>
</feature>
<proteinExistence type="predicted"/>
<keyword evidence="9" id="KW-1133">Transmembrane helix</keyword>
<dbReference type="Ensembl" id="ENSORLT00000041965.1">
    <property type="protein sequence ID" value="ENSORLP00000036668.1"/>
    <property type="gene ID" value="ENSORLG00000024484.1"/>
</dbReference>
<gene>
    <name evidence="12" type="primary">LOC111949226</name>
</gene>
<dbReference type="InterPro" id="IPR013783">
    <property type="entry name" value="Ig-like_fold"/>
</dbReference>
<evidence type="ECO:0000313" key="12">
    <source>
        <dbReference type="Ensembl" id="ENSORLP00000036668.1"/>
    </source>
</evidence>
<feature type="region of interest" description="Disordered" evidence="8">
    <location>
        <begin position="419"/>
        <end position="445"/>
    </location>
</feature>
<dbReference type="SUPFAM" id="SSF48726">
    <property type="entry name" value="Immunoglobulin"/>
    <property type="match status" value="1"/>
</dbReference>
<evidence type="ECO:0000256" key="10">
    <source>
        <dbReference type="SAM" id="SignalP"/>
    </source>
</evidence>
<dbReference type="PANTHER" id="PTHR24100:SF151">
    <property type="entry name" value="ICOS LIGAND"/>
    <property type="match status" value="1"/>
</dbReference>
<protein>
    <recommendedName>
        <fullName evidence="11">Ig-like domain-containing protein</fullName>
    </recommendedName>
</protein>
<comment type="subcellular location">
    <subcellularLocation>
        <location evidence="1">Membrane</location>
    </subcellularLocation>
</comment>
<dbReference type="FunFam" id="2.60.40.10:FF:000142">
    <property type="entry name" value="V-set domain-containing T-cell activation inhibitor 1"/>
    <property type="match status" value="1"/>
</dbReference>
<dbReference type="GeneTree" id="ENSGT01080000257449"/>
<evidence type="ECO:0000259" key="11">
    <source>
        <dbReference type="PROSITE" id="PS50835"/>
    </source>
</evidence>
<accession>A0A3B3HYX6</accession>
<feature type="chain" id="PRO_5017202083" description="Ig-like domain-containing protein" evidence="10">
    <location>
        <begin position="20"/>
        <end position="463"/>
    </location>
</feature>
<dbReference type="InterPro" id="IPR050504">
    <property type="entry name" value="IgSF_BTN/MOG"/>
</dbReference>
<keyword evidence="6" id="KW-0393">Immunoglobulin domain</keyword>
<evidence type="ECO:0000256" key="9">
    <source>
        <dbReference type="SAM" id="Phobius"/>
    </source>
</evidence>
<dbReference type="InterPro" id="IPR003599">
    <property type="entry name" value="Ig_sub"/>
</dbReference>
<dbReference type="SMART" id="SM00406">
    <property type="entry name" value="IGv"/>
    <property type="match status" value="1"/>
</dbReference>
<dbReference type="PROSITE" id="PS50835">
    <property type="entry name" value="IG_LIKE"/>
    <property type="match status" value="1"/>
</dbReference>